<keyword evidence="2" id="KW-0812">Transmembrane</keyword>
<feature type="compositionally biased region" description="Low complexity" evidence="1">
    <location>
        <begin position="8"/>
        <end position="19"/>
    </location>
</feature>
<comment type="caution">
    <text evidence="3">The sequence shown here is derived from an EMBL/GenBank/DDBJ whole genome shotgun (WGS) entry which is preliminary data.</text>
</comment>
<dbReference type="Proteomes" id="UP000469890">
    <property type="component" value="Unassembled WGS sequence"/>
</dbReference>
<dbReference type="EMBL" id="JAAECE010000003">
    <property type="protein sequence ID" value="KAF1803799.1"/>
    <property type="molecule type" value="Genomic_DNA"/>
</dbReference>
<feature type="region of interest" description="Disordered" evidence="1">
    <location>
        <begin position="1"/>
        <end position="20"/>
    </location>
</feature>
<evidence type="ECO:0000313" key="3">
    <source>
        <dbReference type="EMBL" id="KAF1803799.1"/>
    </source>
</evidence>
<dbReference type="AlphaFoldDB" id="A0A8H4BKJ3"/>
<evidence type="ECO:0000256" key="2">
    <source>
        <dbReference type="SAM" id="Phobius"/>
    </source>
</evidence>
<name>A0A8H4BKJ3_MUCCL</name>
<feature type="transmembrane region" description="Helical" evidence="2">
    <location>
        <begin position="80"/>
        <end position="98"/>
    </location>
</feature>
<feature type="non-terminal residue" evidence="3">
    <location>
        <position position="99"/>
    </location>
</feature>
<reference evidence="3 4" key="1">
    <citation type="submission" date="2019-09" db="EMBL/GenBank/DDBJ databases">
        <authorList>
            <consortium name="DOE Joint Genome Institute"/>
            <person name="Mondo S.J."/>
            <person name="Navarro-Mendoza M.I."/>
            <person name="Perez-Arques C."/>
            <person name="Panchal S."/>
            <person name="Nicolas F.E."/>
            <person name="Ganguly P."/>
            <person name="Pangilinan J."/>
            <person name="Grigoriev I."/>
            <person name="Heitman J."/>
            <person name="Sanya K."/>
            <person name="Garre V."/>
        </authorList>
    </citation>
    <scope>NUCLEOTIDE SEQUENCE [LARGE SCALE GENOMIC DNA]</scope>
    <source>
        <strain evidence="3 4">MU402</strain>
    </source>
</reference>
<proteinExistence type="predicted"/>
<gene>
    <name evidence="3" type="ORF">FB192DRAFT_1369853</name>
</gene>
<accession>A0A8H4BKJ3</accession>
<keyword evidence="2" id="KW-1133">Transmembrane helix</keyword>
<evidence type="ECO:0000256" key="1">
    <source>
        <dbReference type="SAM" id="MobiDB-lite"/>
    </source>
</evidence>
<organism evidence="3 4">
    <name type="scientific">Mucor circinelloides f. lusitanicus</name>
    <name type="common">Mucor racemosus var. lusitanicus</name>
    <dbReference type="NCBI Taxonomy" id="29924"/>
    <lineage>
        <taxon>Eukaryota</taxon>
        <taxon>Fungi</taxon>
        <taxon>Fungi incertae sedis</taxon>
        <taxon>Mucoromycota</taxon>
        <taxon>Mucoromycotina</taxon>
        <taxon>Mucoromycetes</taxon>
        <taxon>Mucorales</taxon>
        <taxon>Mucorineae</taxon>
        <taxon>Mucoraceae</taxon>
        <taxon>Mucor</taxon>
    </lineage>
</organism>
<evidence type="ECO:0000313" key="4">
    <source>
        <dbReference type="Proteomes" id="UP000469890"/>
    </source>
</evidence>
<protein>
    <submittedName>
        <fullName evidence="3">Uncharacterized protein</fullName>
    </submittedName>
</protein>
<sequence>MQNRPGIQKSSNTSNQNKSKQIKMKFSTTLIATAAFLASSAMALPTNSTVPNNGMGGTLATASITVENPNAVAQSASTKLTTGIMAITLASAVTAAYAM</sequence>
<keyword evidence="2" id="KW-0472">Membrane</keyword>